<sequence>MLVIKILSGLPNNVFISQHDFEQSQQQSKALVDLAQESILLYPYQNVPAHWRQLIMDASILQAICMIGIFHHSNNSDNDTKQQVARDTINILDTAMIISGAPGPQRRETIHFIIDQLQTYLSSVYTPHWLDKDASIRLPPPHTTQITHPVKRLDQIPSFLSFVQLLQNDQPFIIPQGAIEHWPARNKWSSLAYFVSVAGDRVVPVELGSKYTDNTWQQKMMRIEEFLYTHVVLKNTDQQQKQETAYLAQHDLFYQIPKLADDISIPDYCYCEPQLSERYTEAPVDVIQNAWFGPQGTVSPLHHDPYHNVLAQVVGSKYIRLYAPSETHRLYPYDGIMSNTSQVDVEHSKFENFPLLKEAKFVECILQAAKMVALRSIT</sequence>
<keyword evidence="6" id="KW-0539">Nucleus</keyword>
<dbReference type="SUPFAM" id="SSF51197">
    <property type="entry name" value="Clavaminate synthase-like"/>
    <property type="match status" value="1"/>
</dbReference>
<dbReference type="Pfam" id="PF13621">
    <property type="entry name" value="Cupin_8"/>
    <property type="match status" value="1"/>
</dbReference>
<proteinExistence type="predicted"/>
<evidence type="ECO:0000313" key="8">
    <source>
        <dbReference type="EMBL" id="KAG2227397.1"/>
    </source>
</evidence>
<protein>
    <recommendedName>
        <fullName evidence="7">JmjC domain-containing protein</fullName>
    </recommendedName>
</protein>
<organism evidence="8 9">
    <name type="scientific">Circinella minor</name>
    <dbReference type="NCBI Taxonomy" id="1195481"/>
    <lineage>
        <taxon>Eukaryota</taxon>
        <taxon>Fungi</taxon>
        <taxon>Fungi incertae sedis</taxon>
        <taxon>Mucoromycota</taxon>
        <taxon>Mucoromycotina</taxon>
        <taxon>Mucoromycetes</taxon>
        <taxon>Mucorales</taxon>
        <taxon>Lichtheimiaceae</taxon>
        <taxon>Circinella</taxon>
    </lineage>
</organism>
<keyword evidence="9" id="KW-1185">Reference proteome</keyword>
<dbReference type="GO" id="GO:0046872">
    <property type="term" value="F:metal ion binding"/>
    <property type="evidence" value="ECO:0007669"/>
    <property type="project" value="UniProtKB-KW"/>
</dbReference>
<dbReference type="PROSITE" id="PS51184">
    <property type="entry name" value="JMJC"/>
    <property type="match status" value="1"/>
</dbReference>
<dbReference type="InterPro" id="IPR041667">
    <property type="entry name" value="Cupin_8"/>
</dbReference>
<keyword evidence="3" id="KW-0479">Metal-binding</keyword>
<keyword evidence="4" id="KW-0560">Oxidoreductase</keyword>
<feature type="domain" description="JmjC" evidence="7">
    <location>
        <begin position="245"/>
        <end position="378"/>
    </location>
</feature>
<evidence type="ECO:0000256" key="5">
    <source>
        <dbReference type="ARBA" id="ARBA00023004"/>
    </source>
</evidence>
<dbReference type="GO" id="GO:0051864">
    <property type="term" value="F:histone H3K36 demethylase activity"/>
    <property type="evidence" value="ECO:0007669"/>
    <property type="project" value="TreeGrafter"/>
</dbReference>
<dbReference type="PANTHER" id="PTHR12461">
    <property type="entry name" value="HYPOXIA-INDUCIBLE FACTOR 1 ALPHA INHIBITOR-RELATED"/>
    <property type="match status" value="1"/>
</dbReference>
<gene>
    <name evidence="8" type="ORF">INT45_007422</name>
</gene>
<evidence type="ECO:0000259" key="7">
    <source>
        <dbReference type="PROSITE" id="PS51184"/>
    </source>
</evidence>
<evidence type="ECO:0000313" key="9">
    <source>
        <dbReference type="Proteomes" id="UP000646827"/>
    </source>
</evidence>
<evidence type="ECO:0000256" key="6">
    <source>
        <dbReference type="ARBA" id="ARBA00023242"/>
    </source>
</evidence>
<dbReference type="OrthoDB" id="47172at2759"/>
<comment type="subcellular location">
    <subcellularLocation>
        <location evidence="2">Nucleus</location>
    </subcellularLocation>
</comment>
<dbReference type="InterPro" id="IPR003347">
    <property type="entry name" value="JmjC_dom"/>
</dbReference>
<dbReference type="GO" id="GO:0005634">
    <property type="term" value="C:nucleus"/>
    <property type="evidence" value="ECO:0007669"/>
    <property type="project" value="UniProtKB-SubCell"/>
</dbReference>
<evidence type="ECO:0000256" key="4">
    <source>
        <dbReference type="ARBA" id="ARBA00023002"/>
    </source>
</evidence>
<dbReference type="Proteomes" id="UP000646827">
    <property type="component" value="Unassembled WGS sequence"/>
</dbReference>
<dbReference type="PANTHER" id="PTHR12461:SF106">
    <property type="entry name" value="BIFUNCTIONAL PEPTIDASE AND ARGINYL-HYDROXYLASE JMJD5"/>
    <property type="match status" value="1"/>
</dbReference>
<dbReference type="AlphaFoldDB" id="A0A8H7SFX9"/>
<dbReference type="EMBL" id="JAEPRB010000007">
    <property type="protein sequence ID" value="KAG2227397.1"/>
    <property type="molecule type" value="Genomic_DNA"/>
</dbReference>
<name>A0A8H7SFX9_9FUNG</name>
<evidence type="ECO:0000256" key="1">
    <source>
        <dbReference type="ARBA" id="ARBA00001954"/>
    </source>
</evidence>
<comment type="caution">
    <text evidence="8">The sequence shown here is derived from an EMBL/GenBank/DDBJ whole genome shotgun (WGS) entry which is preliminary data.</text>
</comment>
<evidence type="ECO:0000256" key="2">
    <source>
        <dbReference type="ARBA" id="ARBA00004123"/>
    </source>
</evidence>
<accession>A0A8H7SFX9</accession>
<evidence type="ECO:0000256" key="3">
    <source>
        <dbReference type="ARBA" id="ARBA00022723"/>
    </source>
</evidence>
<keyword evidence="5" id="KW-0408">Iron</keyword>
<dbReference type="Gene3D" id="2.60.120.650">
    <property type="entry name" value="Cupin"/>
    <property type="match status" value="1"/>
</dbReference>
<reference evidence="8 9" key="1">
    <citation type="submission" date="2020-12" db="EMBL/GenBank/DDBJ databases">
        <title>Metabolic potential, ecology and presence of endohyphal bacteria is reflected in genomic diversity of Mucoromycotina.</title>
        <authorList>
            <person name="Muszewska A."/>
            <person name="Okrasinska A."/>
            <person name="Steczkiewicz K."/>
            <person name="Drgas O."/>
            <person name="Orlowska M."/>
            <person name="Perlinska-Lenart U."/>
            <person name="Aleksandrzak-Piekarczyk T."/>
            <person name="Szatraj K."/>
            <person name="Zielenkiewicz U."/>
            <person name="Pilsyk S."/>
            <person name="Malc E."/>
            <person name="Mieczkowski P."/>
            <person name="Kruszewska J.S."/>
            <person name="Biernat P."/>
            <person name="Pawlowska J."/>
        </authorList>
    </citation>
    <scope>NUCLEOTIDE SEQUENCE [LARGE SCALE GENOMIC DNA]</scope>
    <source>
        <strain evidence="8 9">CBS 142.35</strain>
    </source>
</reference>
<comment type="cofactor">
    <cofactor evidence="1">
        <name>Fe(2+)</name>
        <dbReference type="ChEBI" id="CHEBI:29033"/>
    </cofactor>
</comment>